<dbReference type="Pfam" id="PF02113">
    <property type="entry name" value="Peptidase_S13"/>
    <property type="match status" value="2"/>
</dbReference>
<dbReference type="SUPFAM" id="SSF56601">
    <property type="entry name" value="beta-lactamase/transpeptidase-like"/>
    <property type="match status" value="1"/>
</dbReference>
<keyword evidence="3" id="KW-0732">Signal</keyword>
<sequence length="426" mass="48037">MKELKRLSKKGFWVLCLLCIFNCQVWAQTEEVIDDDDTLVADTLFTDTLAVDSIRLPWPESVQRQLDHLLQHSMFDTSQLGLMVWDLTADSCIYKHNERQLLRPASTMKVITAIAAIDRLGGSFQFKTQLKYTGTIDNHCLNGDLYCVGGMDPRFNNDDMKAMVSSLREMGIDTIRGHIYADVSLKDSNKFGEGWCWDDDNPVLTPLLLGRKDQFMDRFMSKIHEDSIVCSYYTYSNKTCPSEAYTISTRSHSIDQILMRMLKESDNLYAECLFYQMAASTGNRPASAKSARWVEKKLVQKVGLDPSRYKFADGSGLSLYNYVSAELEIKLLRYAFNNNNIYLHLHPALPIAGVDGTLKKRMHGSFTHGNVYAKTGTVTGISSLAGYCKAANGHNLCFAIINQGVMHGKNGRNFQDKVCTLLCQPQ</sequence>
<dbReference type="InterPro" id="IPR000667">
    <property type="entry name" value="Peptidase_S13"/>
</dbReference>
<dbReference type="Gene3D" id="3.50.80.20">
    <property type="entry name" value="D-Ala-D-Ala carboxypeptidase C, peptidase S13"/>
    <property type="match status" value="1"/>
</dbReference>
<evidence type="ECO:0000313" key="4">
    <source>
        <dbReference type="EMBL" id="GJG26412.1"/>
    </source>
</evidence>
<evidence type="ECO:0000256" key="2">
    <source>
        <dbReference type="ARBA" id="ARBA00022801"/>
    </source>
</evidence>
<dbReference type="GO" id="GO:0006508">
    <property type="term" value="P:proteolysis"/>
    <property type="evidence" value="ECO:0007669"/>
    <property type="project" value="InterPro"/>
</dbReference>
<dbReference type="Gene3D" id="3.40.710.10">
    <property type="entry name" value="DD-peptidase/beta-lactamase superfamily"/>
    <property type="match status" value="1"/>
</dbReference>
<protein>
    <recommendedName>
        <fullName evidence="6">D-alanyl-D-alanine carboxypeptidase/D-alanyl-D-alanine-endopeptidase</fullName>
    </recommendedName>
</protein>
<accession>A0AA37HUH5</accession>
<evidence type="ECO:0000256" key="3">
    <source>
        <dbReference type="SAM" id="SignalP"/>
    </source>
</evidence>
<dbReference type="InterPro" id="IPR012338">
    <property type="entry name" value="Beta-lactam/transpept-like"/>
</dbReference>
<dbReference type="Proteomes" id="UP000887043">
    <property type="component" value="Unassembled WGS sequence"/>
</dbReference>
<dbReference type="PRINTS" id="PR00922">
    <property type="entry name" value="DADACBPTASE3"/>
</dbReference>
<dbReference type="GO" id="GO:0004185">
    <property type="term" value="F:serine-type carboxypeptidase activity"/>
    <property type="evidence" value="ECO:0007669"/>
    <property type="project" value="InterPro"/>
</dbReference>
<dbReference type="RefSeq" id="WP_006283026.1">
    <property type="nucleotide sequence ID" value="NZ_BPTR01000001.1"/>
</dbReference>
<comment type="similarity">
    <text evidence="1">Belongs to the peptidase S13 family.</text>
</comment>
<gene>
    <name evidence="4" type="ORF">PRRU23_01120</name>
</gene>
<dbReference type="AlphaFoldDB" id="A0AA37HUH5"/>
<name>A0AA37HUH5_SEGBR</name>
<dbReference type="GO" id="GO:0000270">
    <property type="term" value="P:peptidoglycan metabolic process"/>
    <property type="evidence" value="ECO:0007669"/>
    <property type="project" value="TreeGrafter"/>
</dbReference>
<keyword evidence="2" id="KW-0378">Hydrolase</keyword>
<comment type="caution">
    <text evidence="4">The sequence shown here is derived from an EMBL/GenBank/DDBJ whole genome shotgun (WGS) entry which is preliminary data.</text>
</comment>
<evidence type="ECO:0008006" key="6">
    <source>
        <dbReference type="Google" id="ProtNLM"/>
    </source>
</evidence>
<dbReference type="PANTHER" id="PTHR30023">
    <property type="entry name" value="D-ALANYL-D-ALANINE CARBOXYPEPTIDASE"/>
    <property type="match status" value="1"/>
</dbReference>
<feature type="signal peptide" evidence="3">
    <location>
        <begin position="1"/>
        <end position="27"/>
    </location>
</feature>
<dbReference type="PANTHER" id="PTHR30023:SF0">
    <property type="entry name" value="PENICILLIN-SENSITIVE CARBOXYPEPTIDASE A"/>
    <property type="match status" value="1"/>
</dbReference>
<dbReference type="NCBIfam" id="TIGR00666">
    <property type="entry name" value="PBP4"/>
    <property type="match status" value="1"/>
</dbReference>
<organism evidence="4 5">
    <name type="scientific">Segatella bryantii</name>
    <name type="common">Prevotella bryantii</name>
    <dbReference type="NCBI Taxonomy" id="77095"/>
    <lineage>
        <taxon>Bacteria</taxon>
        <taxon>Pseudomonadati</taxon>
        <taxon>Bacteroidota</taxon>
        <taxon>Bacteroidia</taxon>
        <taxon>Bacteroidales</taxon>
        <taxon>Prevotellaceae</taxon>
        <taxon>Segatella</taxon>
    </lineage>
</organism>
<evidence type="ECO:0000313" key="5">
    <source>
        <dbReference type="Proteomes" id="UP000887043"/>
    </source>
</evidence>
<dbReference type="EMBL" id="BPTR01000001">
    <property type="protein sequence ID" value="GJG26412.1"/>
    <property type="molecule type" value="Genomic_DNA"/>
</dbReference>
<feature type="chain" id="PRO_5041409908" description="D-alanyl-D-alanine carboxypeptidase/D-alanyl-D-alanine-endopeptidase" evidence="3">
    <location>
        <begin position="28"/>
        <end position="426"/>
    </location>
</feature>
<proteinExistence type="inferred from homology"/>
<reference evidence="4" key="1">
    <citation type="submission" date="2021-08" db="EMBL/GenBank/DDBJ databases">
        <title>Prevotella lacticifex sp. nov., isolated from rumen of cow.</title>
        <authorList>
            <person name="Shinkai T."/>
            <person name="Ikeyama N."/>
            <person name="Kumagai M."/>
            <person name="Ohmori H."/>
            <person name="Sakamoto M."/>
            <person name="Ohkuma M."/>
            <person name="Mitsumori M."/>
        </authorList>
    </citation>
    <scope>NUCLEOTIDE SEQUENCE</scope>
    <source>
        <strain evidence="4">DSM 11371</strain>
    </source>
</reference>
<evidence type="ECO:0000256" key="1">
    <source>
        <dbReference type="ARBA" id="ARBA00006096"/>
    </source>
</evidence>